<feature type="domain" description="Nuclear pore complex protein NUP96 C-terminal" evidence="1">
    <location>
        <begin position="8"/>
        <end position="189"/>
    </location>
</feature>
<dbReference type="EnsemblMetazoa" id="MESCA008771-RA">
    <property type="protein sequence ID" value="MESCA008771-PA"/>
    <property type="gene ID" value="MESCA008771"/>
</dbReference>
<keyword evidence="3" id="KW-1185">Reference proteome</keyword>
<name>T1GY51_MEGSC</name>
<evidence type="ECO:0000313" key="2">
    <source>
        <dbReference type="EnsemblMetazoa" id="MESCA008771-PA"/>
    </source>
</evidence>
<organism evidence="2 3">
    <name type="scientific">Megaselia scalaris</name>
    <name type="common">Humpbacked fly</name>
    <name type="synonym">Phora scalaris</name>
    <dbReference type="NCBI Taxonomy" id="36166"/>
    <lineage>
        <taxon>Eukaryota</taxon>
        <taxon>Metazoa</taxon>
        <taxon>Ecdysozoa</taxon>
        <taxon>Arthropoda</taxon>
        <taxon>Hexapoda</taxon>
        <taxon>Insecta</taxon>
        <taxon>Pterygota</taxon>
        <taxon>Neoptera</taxon>
        <taxon>Endopterygota</taxon>
        <taxon>Diptera</taxon>
        <taxon>Brachycera</taxon>
        <taxon>Muscomorpha</taxon>
        <taxon>Platypezoidea</taxon>
        <taxon>Phoridae</taxon>
        <taxon>Megaseliini</taxon>
        <taxon>Megaselia</taxon>
    </lineage>
</organism>
<proteinExistence type="predicted"/>
<protein>
    <recommendedName>
        <fullName evidence="1">Nuclear pore complex protein NUP96 C-terminal domain-containing protein</fullName>
    </recommendedName>
</protein>
<reference evidence="2" key="2">
    <citation type="submission" date="2015-06" db="UniProtKB">
        <authorList>
            <consortium name="EnsemblMetazoa"/>
        </authorList>
    </citation>
    <scope>IDENTIFICATION</scope>
</reference>
<accession>T1GY51</accession>
<evidence type="ECO:0000313" key="3">
    <source>
        <dbReference type="Proteomes" id="UP000015102"/>
    </source>
</evidence>
<dbReference type="OMA" id="IPRYWID"/>
<reference evidence="3" key="1">
    <citation type="submission" date="2013-02" db="EMBL/GenBank/DDBJ databases">
        <authorList>
            <person name="Hughes D."/>
        </authorList>
    </citation>
    <scope>NUCLEOTIDE SEQUENCE</scope>
    <source>
        <strain>Durham</strain>
        <strain evidence="3">NC isolate 2 -- Noor lab</strain>
    </source>
</reference>
<sequence length="206" mass="24821">MFMEKIFVFQIQHWYVNIPTCSIEHSVHTFDNLVKNNAIPKKCLRPTFYKSNNLCEKVNDVRYHILNLYSNPSYSLEKVINNVCNTSHVMDYVTSWMLLDFFKLLGYKHCSSVSERKVLENVALQLETFGLWEWAIYILLHIESKFERETSIQNVLIRNIELHDKESLDKQRFVIDDLGIPRYWIDVAKYYKSKRIHNSWFEFNFY</sequence>
<evidence type="ECO:0000259" key="1">
    <source>
        <dbReference type="Pfam" id="PF12110"/>
    </source>
</evidence>
<dbReference type="HOGENOM" id="CLU_1333274_0_0_1"/>
<dbReference type="STRING" id="36166.T1GY51"/>
<dbReference type="Proteomes" id="UP000015102">
    <property type="component" value="Unassembled WGS sequence"/>
</dbReference>
<dbReference type="EMBL" id="CAQQ02385321">
    <property type="status" value="NOT_ANNOTATED_CDS"/>
    <property type="molecule type" value="Genomic_DNA"/>
</dbReference>
<dbReference type="AlphaFoldDB" id="T1GY51"/>
<dbReference type="Pfam" id="PF12110">
    <property type="entry name" value="Nup96"/>
    <property type="match status" value="1"/>
</dbReference>
<dbReference type="InterPro" id="IPR021967">
    <property type="entry name" value="Nup98_C"/>
</dbReference>